<evidence type="ECO:0000256" key="9">
    <source>
        <dbReference type="ARBA" id="ARBA00023136"/>
    </source>
</evidence>
<evidence type="ECO:0000313" key="15">
    <source>
        <dbReference type="Proteomes" id="UP000738431"/>
    </source>
</evidence>
<keyword evidence="8" id="KW-0798">TonB box</keyword>
<feature type="domain" description="TonB-dependent receptor-like beta-barrel" evidence="13">
    <location>
        <begin position="216"/>
        <end position="645"/>
    </location>
</feature>
<feature type="chain" id="PRO_5045938215" evidence="12">
    <location>
        <begin position="22"/>
        <end position="677"/>
    </location>
</feature>
<evidence type="ECO:0000256" key="5">
    <source>
        <dbReference type="ARBA" id="ARBA00022692"/>
    </source>
</evidence>
<evidence type="ECO:0000256" key="10">
    <source>
        <dbReference type="ARBA" id="ARBA00023237"/>
    </source>
</evidence>
<dbReference type="RefSeq" id="WP_221031376.1">
    <property type="nucleotide sequence ID" value="NZ_CP139781.1"/>
</dbReference>
<dbReference type="InterPro" id="IPR039426">
    <property type="entry name" value="TonB-dep_rcpt-like"/>
</dbReference>
<reference evidence="14 15" key="1">
    <citation type="submission" date="2021-08" db="EMBL/GenBank/DDBJ databases">
        <authorList>
            <person name="Zhang D."/>
            <person name="Zhang A."/>
            <person name="Wang L."/>
        </authorList>
    </citation>
    <scope>NUCLEOTIDE SEQUENCE [LARGE SCALE GENOMIC DNA]</scope>
    <source>
        <strain evidence="14 15">WL0086</strain>
    </source>
</reference>
<evidence type="ECO:0000256" key="2">
    <source>
        <dbReference type="ARBA" id="ARBA00022448"/>
    </source>
</evidence>
<evidence type="ECO:0000256" key="7">
    <source>
        <dbReference type="ARBA" id="ARBA00023065"/>
    </source>
</evidence>
<evidence type="ECO:0000256" key="1">
    <source>
        <dbReference type="ARBA" id="ARBA00004571"/>
    </source>
</evidence>
<keyword evidence="6" id="KW-0408">Iron</keyword>
<evidence type="ECO:0000256" key="12">
    <source>
        <dbReference type="SAM" id="SignalP"/>
    </source>
</evidence>
<proteinExistence type="inferred from homology"/>
<keyword evidence="14" id="KW-0675">Receptor</keyword>
<keyword evidence="4" id="KW-0410">Iron transport</keyword>
<gene>
    <name evidence="14" type="ORF">K1X11_016685</name>
</gene>
<accession>A0ABZ1C7F6</accession>
<protein>
    <submittedName>
        <fullName evidence="14">TonB-dependent receptor</fullName>
    </submittedName>
</protein>
<keyword evidence="5 11" id="KW-0812">Transmembrane</keyword>
<feature type="signal peptide" evidence="12">
    <location>
        <begin position="1"/>
        <end position="21"/>
    </location>
</feature>
<dbReference type="PANTHER" id="PTHR32552:SF81">
    <property type="entry name" value="TONB-DEPENDENT OUTER MEMBRANE RECEPTOR"/>
    <property type="match status" value="1"/>
</dbReference>
<keyword evidence="12" id="KW-0732">Signal</keyword>
<keyword evidence="15" id="KW-1185">Reference proteome</keyword>
<evidence type="ECO:0000256" key="8">
    <source>
        <dbReference type="ARBA" id="ARBA00023077"/>
    </source>
</evidence>
<dbReference type="Pfam" id="PF00593">
    <property type="entry name" value="TonB_dep_Rec_b-barrel"/>
    <property type="match status" value="1"/>
</dbReference>
<evidence type="ECO:0000313" key="14">
    <source>
        <dbReference type="EMBL" id="WRQ86454.1"/>
    </source>
</evidence>
<reference evidence="14 15" key="2">
    <citation type="submission" date="2023-12" db="EMBL/GenBank/DDBJ databases">
        <title>Description of an unclassified Opitutus bacterium of Verrucomicrobiota.</title>
        <authorList>
            <person name="Zhang D.-F."/>
        </authorList>
    </citation>
    <scope>NUCLEOTIDE SEQUENCE [LARGE SCALE GENOMIC DNA]</scope>
    <source>
        <strain evidence="14 15">WL0086</strain>
    </source>
</reference>
<organism evidence="14 15">
    <name type="scientific">Actomonas aquatica</name>
    <dbReference type="NCBI Taxonomy" id="2866162"/>
    <lineage>
        <taxon>Bacteria</taxon>
        <taxon>Pseudomonadati</taxon>
        <taxon>Verrucomicrobiota</taxon>
        <taxon>Opitutia</taxon>
        <taxon>Opitutales</taxon>
        <taxon>Opitutaceae</taxon>
        <taxon>Actomonas</taxon>
    </lineage>
</organism>
<dbReference type="PANTHER" id="PTHR32552">
    <property type="entry name" value="FERRICHROME IRON RECEPTOR-RELATED"/>
    <property type="match status" value="1"/>
</dbReference>
<evidence type="ECO:0000256" key="3">
    <source>
        <dbReference type="ARBA" id="ARBA00022452"/>
    </source>
</evidence>
<dbReference type="EMBL" id="CP139781">
    <property type="protein sequence ID" value="WRQ86454.1"/>
    <property type="molecule type" value="Genomic_DNA"/>
</dbReference>
<keyword evidence="3 11" id="KW-1134">Transmembrane beta strand</keyword>
<sequence length="677" mass="72289">MKTLSRIFPLVAILASPALLSGQTTEPVIEVPAYEVVTTRLTTTNASPTTDVFLDATAAPAEFALPALAEQFAGFSVASNQARSFTDNFSIRGLTNTPIFGAPAVTVYLDDLPLGAGFTFPSDLTGFARAELLRGPGAGTRFGRSGPGGILLLSTPASPATATGSLTLAAGEHGRRTATLTGASAAGGTTDAYAAATWSERDGYVRNTTIDQDVDPQETLSALARFRYRPTDTTELTLFLNALRARDGAQPLVPLFGPFDTVQRSAEGVTEVDTFNTALTAAFELPTGRLTATTGFSHWDMGPYNNTLDFGFAELGNGSTLKQRNLSEEIIYTAGADSPAAWRVGLFANDGRTNGSFIRAFGPQIFEESSYQFDTLDLAAFGEATFQTSDALAITVGLRLVKTEMDSVRTEVIPVPQVTPAEHKSDAILPHLDLRYDLGANTTAFANVAMGYKTGGFSAFTGNAVLAPYDAEYTTAYEAGLTTTTADGKFSATLRAYLYDIDDYQIERSFATGTNQADDYLVVNADTARSIGGEIELAWHPLEGLDLTAAYGRTDATLTGFTDPYAGDVYDDNRVPYVPTYDASLRLDYRHASGVFVGASLTATGKTYYTEAEDPTFAQDRYTLIGARLGYATARYRIQIVGTNLGDEDYYSAITPGTFHGTPGAPRSIFGELTLRF</sequence>
<evidence type="ECO:0000259" key="13">
    <source>
        <dbReference type="Pfam" id="PF00593"/>
    </source>
</evidence>
<keyword evidence="7" id="KW-0406">Ion transport</keyword>
<dbReference type="PROSITE" id="PS52016">
    <property type="entry name" value="TONB_DEPENDENT_REC_3"/>
    <property type="match status" value="1"/>
</dbReference>
<comment type="similarity">
    <text evidence="11">Belongs to the TonB-dependent receptor family.</text>
</comment>
<evidence type="ECO:0000256" key="6">
    <source>
        <dbReference type="ARBA" id="ARBA00023004"/>
    </source>
</evidence>
<dbReference type="SUPFAM" id="SSF56935">
    <property type="entry name" value="Porins"/>
    <property type="match status" value="1"/>
</dbReference>
<dbReference type="Gene3D" id="2.40.170.20">
    <property type="entry name" value="TonB-dependent receptor, beta-barrel domain"/>
    <property type="match status" value="1"/>
</dbReference>
<evidence type="ECO:0000256" key="4">
    <source>
        <dbReference type="ARBA" id="ARBA00022496"/>
    </source>
</evidence>
<comment type="subcellular location">
    <subcellularLocation>
        <location evidence="1 11">Cell outer membrane</location>
        <topology evidence="1 11">Multi-pass membrane protein</topology>
    </subcellularLocation>
</comment>
<dbReference type="InterPro" id="IPR036942">
    <property type="entry name" value="Beta-barrel_TonB_sf"/>
</dbReference>
<keyword evidence="9 11" id="KW-0472">Membrane</keyword>
<dbReference type="InterPro" id="IPR000531">
    <property type="entry name" value="Beta-barrel_TonB"/>
</dbReference>
<dbReference type="Proteomes" id="UP000738431">
    <property type="component" value="Chromosome"/>
</dbReference>
<name>A0ABZ1C7F6_9BACT</name>
<keyword evidence="2 11" id="KW-0813">Transport</keyword>
<evidence type="ECO:0000256" key="11">
    <source>
        <dbReference type="PROSITE-ProRule" id="PRU01360"/>
    </source>
</evidence>
<keyword evidence="10 11" id="KW-0998">Cell outer membrane</keyword>